<dbReference type="AlphaFoldDB" id="A0A0B6S6R9"/>
<accession>A0A0B6S6R9</accession>
<dbReference type="InterPro" id="IPR038770">
    <property type="entry name" value="Na+/solute_symporter_sf"/>
</dbReference>
<dbReference type="KEGG" id="bpla:bpln_1g33430"/>
<evidence type="ECO:0000313" key="3">
    <source>
        <dbReference type="Proteomes" id="UP000031838"/>
    </source>
</evidence>
<feature type="transmembrane region" description="Helical" evidence="1">
    <location>
        <begin position="275"/>
        <end position="301"/>
    </location>
</feature>
<dbReference type="GO" id="GO:0005886">
    <property type="term" value="C:plasma membrane"/>
    <property type="evidence" value="ECO:0007669"/>
    <property type="project" value="TreeGrafter"/>
</dbReference>
<feature type="transmembrane region" description="Helical" evidence="1">
    <location>
        <begin position="66"/>
        <end position="87"/>
    </location>
</feature>
<sequence length="341" mass="35840">MARPRFLPDNFTLALVSTVVLASFVPCRGEVAQGFNWATNLAIGLLFFLHGAKLSREAVIAGATHWRLHLVVLLSTFALFPLLGLALKPLLTPLVTPTLYAGVLFLCTLPSTVQSSIAFTSIAKGNVPAAVCSASASSLLGIFITPALVGAIITTHSGTGASAWSTVGSIVMQLLVPFLAGQALRPLIGGWIERNRGVLKFVDQGSILLVVYVAFSEAVNQGLWHQIPPLALGGLVLVCIVLLAVALGVTALVSKRLGFGRADRITIIFCGSKKSLAAGIPMAKVIFAAHAVGAIVLPLMLFHQIQLMVCAALAQRWGARDLSLDDQPDAPAKSKLNAGER</sequence>
<evidence type="ECO:0000256" key="1">
    <source>
        <dbReference type="SAM" id="Phobius"/>
    </source>
</evidence>
<keyword evidence="1" id="KW-0812">Transmembrane</keyword>
<dbReference type="KEGG" id="bgp:BGL_1c34470"/>
<evidence type="ECO:0000313" key="2">
    <source>
        <dbReference type="EMBL" id="AJK47921.1"/>
    </source>
</evidence>
<dbReference type="HOGENOM" id="CLU_039013_1_0_4"/>
<dbReference type="PANTHER" id="PTHR18640">
    <property type="entry name" value="SOLUTE CARRIER FAMILY 10 MEMBER 7"/>
    <property type="match status" value="1"/>
</dbReference>
<feature type="transmembrane region" description="Helical" evidence="1">
    <location>
        <begin position="201"/>
        <end position="219"/>
    </location>
</feature>
<organism evidence="2 3">
    <name type="scientific">Burkholderia plantarii</name>
    <dbReference type="NCBI Taxonomy" id="41899"/>
    <lineage>
        <taxon>Bacteria</taxon>
        <taxon>Pseudomonadati</taxon>
        <taxon>Pseudomonadota</taxon>
        <taxon>Betaproteobacteria</taxon>
        <taxon>Burkholderiales</taxon>
        <taxon>Burkholderiaceae</taxon>
        <taxon>Burkholderia</taxon>
    </lineage>
</organism>
<feature type="transmembrane region" description="Helical" evidence="1">
    <location>
        <begin position="231"/>
        <end position="254"/>
    </location>
</feature>
<dbReference type="RefSeq" id="WP_042626173.1">
    <property type="nucleotide sequence ID" value="NZ_BSTO01000003.1"/>
</dbReference>
<dbReference type="EMBL" id="CP002580">
    <property type="protein sequence ID" value="AJK47921.1"/>
    <property type="molecule type" value="Genomic_DNA"/>
</dbReference>
<gene>
    <name evidence="2" type="ORF">BGL_1c34470</name>
</gene>
<dbReference type="PIRSF" id="PIRSF026166">
    <property type="entry name" value="UCP026166"/>
    <property type="match status" value="1"/>
</dbReference>
<reference evidence="2 3" key="2">
    <citation type="journal article" date="2016" name="Appl. Microbiol. Biotechnol.">
        <title>Mutations improving production and secretion of extracellular lipase by Burkholderia glumae PG1.</title>
        <authorList>
            <person name="Knapp A."/>
            <person name="Voget S."/>
            <person name="Gao R."/>
            <person name="Zaburannyi N."/>
            <person name="Krysciak D."/>
            <person name="Breuer M."/>
            <person name="Hauer B."/>
            <person name="Streit W.R."/>
            <person name="Muller R."/>
            <person name="Daniel R."/>
            <person name="Jaeger K.E."/>
        </authorList>
    </citation>
    <scope>NUCLEOTIDE SEQUENCE [LARGE SCALE GENOMIC DNA]</scope>
    <source>
        <strain evidence="2 3">PG1</strain>
    </source>
</reference>
<proteinExistence type="predicted"/>
<feature type="transmembrane region" description="Helical" evidence="1">
    <location>
        <begin position="99"/>
        <end position="119"/>
    </location>
</feature>
<dbReference type="InterPro" id="IPR016833">
    <property type="entry name" value="Put_Na-Bile_cotransptr"/>
</dbReference>
<keyword evidence="1" id="KW-1133">Transmembrane helix</keyword>
<protein>
    <submittedName>
        <fullName evidence="2">Sodium/bile acid symporter family protein</fullName>
    </submittedName>
</protein>
<feature type="transmembrane region" description="Helical" evidence="1">
    <location>
        <begin position="131"/>
        <end position="155"/>
    </location>
</feature>
<name>A0A0B6S6R9_BURPL</name>
<reference evidence="3" key="1">
    <citation type="submission" date="2011-03" db="EMBL/GenBank/DDBJ databases">
        <authorList>
            <person name="Voget S."/>
            <person name="Streit W.R."/>
            <person name="Jaeger K.E."/>
            <person name="Daniel R."/>
        </authorList>
    </citation>
    <scope>NUCLEOTIDE SEQUENCE [LARGE SCALE GENOMIC DNA]</scope>
    <source>
        <strain evidence="3">PG1</strain>
    </source>
</reference>
<dbReference type="PANTHER" id="PTHR18640:SF5">
    <property type="entry name" value="SODIUM_BILE ACID COTRANSPORTER 7"/>
    <property type="match status" value="1"/>
</dbReference>
<dbReference type="Pfam" id="PF13593">
    <property type="entry name" value="SBF_like"/>
    <property type="match status" value="1"/>
</dbReference>
<keyword evidence="1" id="KW-0472">Membrane</keyword>
<feature type="transmembrane region" description="Helical" evidence="1">
    <location>
        <begin position="37"/>
        <end position="54"/>
    </location>
</feature>
<keyword evidence="3" id="KW-1185">Reference proteome</keyword>
<dbReference type="Proteomes" id="UP000031838">
    <property type="component" value="Chromosome 1"/>
</dbReference>
<dbReference type="Gene3D" id="1.20.1530.20">
    <property type="match status" value="1"/>
</dbReference>